<evidence type="ECO:0000313" key="3">
    <source>
        <dbReference type="Proteomes" id="UP001642484"/>
    </source>
</evidence>
<evidence type="ECO:0008006" key="4">
    <source>
        <dbReference type="Google" id="ProtNLM"/>
    </source>
</evidence>
<feature type="region of interest" description="Disordered" evidence="1">
    <location>
        <begin position="161"/>
        <end position="208"/>
    </location>
</feature>
<proteinExistence type="predicted"/>
<dbReference type="Gene3D" id="3.90.79.10">
    <property type="entry name" value="Nucleoside Triphosphate Pyrophosphohydrolase"/>
    <property type="match status" value="1"/>
</dbReference>
<keyword evidence="3" id="KW-1185">Reference proteome</keyword>
<comment type="caution">
    <text evidence="2">The sequence shown here is derived from an EMBL/GenBank/DDBJ whole genome shotgun (WGS) entry which is preliminary data.</text>
</comment>
<evidence type="ECO:0000256" key="1">
    <source>
        <dbReference type="SAM" id="MobiDB-lite"/>
    </source>
</evidence>
<dbReference type="InterPro" id="IPR015797">
    <property type="entry name" value="NUDIX_hydrolase-like_dom_sf"/>
</dbReference>
<name>A0ABP0IGN6_9DINO</name>
<reference evidence="2 3" key="1">
    <citation type="submission" date="2024-02" db="EMBL/GenBank/DDBJ databases">
        <authorList>
            <person name="Chen Y."/>
            <person name="Shah S."/>
            <person name="Dougan E. K."/>
            <person name="Thang M."/>
            <person name="Chan C."/>
        </authorList>
    </citation>
    <scope>NUCLEOTIDE SEQUENCE [LARGE SCALE GENOMIC DNA]</scope>
</reference>
<sequence>MLGLEARATDAHNAARWQTVERVLCGDGDDLKLGARRTALRELREESGICLPDTVDLMELRVAPGAYWGENTHFNFAFVFSARPEVTGPEPDSVHELVHGGMRIGVPAGDGYHAWVHLSELLAHKELMAACRDPIMHFLQEYGQSPVPKMDVRPTVTVRPSSKFNRARTEGLRYPAFPPPKPSRQPPELEAEVPAKRPRGSLARAYDP</sequence>
<organism evidence="2 3">
    <name type="scientific">Durusdinium trenchii</name>
    <dbReference type="NCBI Taxonomy" id="1381693"/>
    <lineage>
        <taxon>Eukaryota</taxon>
        <taxon>Sar</taxon>
        <taxon>Alveolata</taxon>
        <taxon>Dinophyceae</taxon>
        <taxon>Suessiales</taxon>
        <taxon>Symbiodiniaceae</taxon>
        <taxon>Durusdinium</taxon>
    </lineage>
</organism>
<protein>
    <recommendedName>
        <fullName evidence="4">Nudix hydrolase domain-containing protein</fullName>
    </recommendedName>
</protein>
<feature type="compositionally biased region" description="Pro residues" evidence="1">
    <location>
        <begin position="176"/>
        <end position="185"/>
    </location>
</feature>
<dbReference type="EMBL" id="CAXAMN010002636">
    <property type="protein sequence ID" value="CAK9000534.1"/>
    <property type="molecule type" value="Genomic_DNA"/>
</dbReference>
<dbReference type="SUPFAM" id="SSF55811">
    <property type="entry name" value="Nudix"/>
    <property type="match status" value="1"/>
</dbReference>
<gene>
    <name evidence="2" type="ORF">CCMP2556_LOCUS6098</name>
</gene>
<evidence type="ECO:0000313" key="2">
    <source>
        <dbReference type="EMBL" id="CAK9000534.1"/>
    </source>
</evidence>
<dbReference type="Proteomes" id="UP001642484">
    <property type="component" value="Unassembled WGS sequence"/>
</dbReference>
<accession>A0ABP0IGN6</accession>